<comment type="caution">
    <text evidence="4">The sequence shown here is derived from an EMBL/GenBank/DDBJ whole genome shotgun (WGS) entry which is preliminary data.</text>
</comment>
<reference evidence="4" key="1">
    <citation type="submission" date="2023-06" db="EMBL/GenBank/DDBJ databases">
        <authorList>
            <person name="Kurt Z."/>
        </authorList>
    </citation>
    <scope>NUCLEOTIDE SEQUENCE</scope>
</reference>
<dbReference type="PROSITE" id="PS51352">
    <property type="entry name" value="THIOREDOXIN_2"/>
    <property type="match status" value="1"/>
</dbReference>
<dbReference type="InterPro" id="IPR051063">
    <property type="entry name" value="PDI"/>
</dbReference>
<dbReference type="GO" id="GO:0003756">
    <property type="term" value="F:protein disulfide isomerase activity"/>
    <property type="evidence" value="ECO:0007669"/>
    <property type="project" value="TreeGrafter"/>
</dbReference>
<dbReference type="Proteomes" id="UP001642409">
    <property type="component" value="Unassembled WGS sequence"/>
</dbReference>
<evidence type="ECO:0000313" key="10">
    <source>
        <dbReference type="Proteomes" id="UP001642409"/>
    </source>
</evidence>
<dbReference type="GO" id="GO:0006457">
    <property type="term" value="P:protein folding"/>
    <property type="evidence" value="ECO:0007669"/>
    <property type="project" value="TreeGrafter"/>
</dbReference>
<evidence type="ECO:0000313" key="8">
    <source>
        <dbReference type="EMBL" id="CAL6058957.1"/>
    </source>
</evidence>
<evidence type="ECO:0000313" key="7">
    <source>
        <dbReference type="EMBL" id="CAL6014013.1"/>
    </source>
</evidence>
<dbReference type="CDD" id="cd02961">
    <property type="entry name" value="PDI_a_family"/>
    <property type="match status" value="1"/>
</dbReference>
<evidence type="ECO:0000313" key="9">
    <source>
        <dbReference type="EMBL" id="CAL6066597.1"/>
    </source>
</evidence>
<evidence type="ECO:0000256" key="1">
    <source>
        <dbReference type="ARBA" id="ARBA00006347"/>
    </source>
</evidence>
<dbReference type="EMBL" id="CAXDID020000262">
    <property type="protein sequence ID" value="CAL6066597.1"/>
    <property type="molecule type" value="Genomic_DNA"/>
</dbReference>
<dbReference type="AlphaFoldDB" id="A0AA86PFS8"/>
<evidence type="ECO:0000259" key="3">
    <source>
        <dbReference type="PROSITE" id="PS51352"/>
    </source>
</evidence>
<dbReference type="EMBL" id="CAXDID020000070">
    <property type="protein sequence ID" value="CAL6014013.1"/>
    <property type="molecule type" value="Genomic_DNA"/>
</dbReference>
<gene>
    <name evidence="7" type="ORF">HINF_LOCUS24062</name>
    <name evidence="4" type="ORF">HINF_LOCUS24986</name>
    <name evidence="5" type="ORF">HINF_LOCUS26194</name>
    <name evidence="6" type="ORF">HINF_LOCUS32193</name>
    <name evidence="8" type="ORF">HINF_LOCUS48519</name>
    <name evidence="9" type="ORF">HINF_LOCUS52508</name>
</gene>
<protein>
    <submittedName>
        <fullName evidence="4">Thioredoxin domain-containing protein</fullName>
    </submittedName>
    <submittedName>
        <fullName evidence="7">Thioredoxin_domain-containing protein</fullName>
    </submittedName>
</protein>
<dbReference type="InterPro" id="IPR013766">
    <property type="entry name" value="Thioredoxin_domain"/>
</dbReference>
<dbReference type="EMBL" id="CATOUU010000645">
    <property type="protein sequence ID" value="CAI9937341.1"/>
    <property type="molecule type" value="Genomic_DNA"/>
</dbReference>
<accession>A0AA86PFS8</accession>
<keyword evidence="10" id="KW-1185">Reference proteome</keyword>
<dbReference type="EMBL" id="CAXDID020000223">
    <property type="protein sequence ID" value="CAL6058957.1"/>
    <property type="molecule type" value="Genomic_DNA"/>
</dbReference>
<dbReference type="EMBL" id="CATOUU010000728">
    <property type="protein sequence ID" value="CAI9944548.1"/>
    <property type="molecule type" value="Genomic_DNA"/>
</dbReference>
<evidence type="ECO:0000313" key="6">
    <source>
        <dbReference type="EMBL" id="CAI9944548.1"/>
    </source>
</evidence>
<dbReference type="GO" id="GO:0005783">
    <property type="term" value="C:endoplasmic reticulum"/>
    <property type="evidence" value="ECO:0007669"/>
    <property type="project" value="TreeGrafter"/>
</dbReference>
<evidence type="ECO:0000313" key="4">
    <source>
        <dbReference type="EMBL" id="CAI9937341.1"/>
    </source>
</evidence>
<evidence type="ECO:0000256" key="2">
    <source>
        <dbReference type="ARBA" id="ARBA00022729"/>
    </source>
</evidence>
<evidence type="ECO:0000313" key="5">
    <source>
        <dbReference type="EMBL" id="CAI9938549.1"/>
    </source>
</evidence>
<comment type="similarity">
    <text evidence="1">Belongs to the protein disulfide isomerase family.</text>
</comment>
<dbReference type="SUPFAM" id="SSF52833">
    <property type="entry name" value="Thioredoxin-like"/>
    <property type="match status" value="1"/>
</dbReference>
<dbReference type="Pfam" id="PF00085">
    <property type="entry name" value="Thioredoxin"/>
    <property type="match status" value="1"/>
</dbReference>
<feature type="domain" description="Thioredoxin" evidence="3">
    <location>
        <begin position="1"/>
        <end position="110"/>
    </location>
</feature>
<sequence length="110" mass="13221">MIFLQTILCVDDYGGNFAEKVQKVTLPTVVMFYTPWCPHYQKFQQTWEKLQMDKVIFAQVNCVENRDICQEENIKDYPTLRLYKDGQFQAKYKGQRNPELIYQWLTAKLR</sequence>
<dbReference type="EMBL" id="CATOUU010000656">
    <property type="protein sequence ID" value="CAI9938549.1"/>
    <property type="molecule type" value="Genomic_DNA"/>
</dbReference>
<organism evidence="4">
    <name type="scientific">Hexamita inflata</name>
    <dbReference type="NCBI Taxonomy" id="28002"/>
    <lineage>
        <taxon>Eukaryota</taxon>
        <taxon>Metamonada</taxon>
        <taxon>Diplomonadida</taxon>
        <taxon>Hexamitidae</taxon>
        <taxon>Hexamitinae</taxon>
        <taxon>Hexamita</taxon>
    </lineage>
</organism>
<dbReference type="Gene3D" id="3.40.30.10">
    <property type="entry name" value="Glutaredoxin"/>
    <property type="match status" value="1"/>
</dbReference>
<dbReference type="PANTHER" id="PTHR45672">
    <property type="entry name" value="PROTEIN DISULFIDE-ISOMERASE C17H9.14C-RELATED"/>
    <property type="match status" value="1"/>
</dbReference>
<proteinExistence type="inferred from homology"/>
<reference evidence="7 10" key="2">
    <citation type="submission" date="2024-07" db="EMBL/GenBank/DDBJ databases">
        <authorList>
            <person name="Akdeniz Z."/>
        </authorList>
    </citation>
    <scope>NUCLEOTIDE SEQUENCE [LARGE SCALE GENOMIC DNA]</scope>
</reference>
<name>A0AA86PFS8_9EUKA</name>
<dbReference type="PANTHER" id="PTHR45672:SF3">
    <property type="entry name" value="THIOREDOXIN DOMAIN-CONTAINING PROTEIN 5"/>
    <property type="match status" value="1"/>
</dbReference>
<keyword evidence="2" id="KW-0732">Signal</keyword>
<dbReference type="InterPro" id="IPR036249">
    <property type="entry name" value="Thioredoxin-like_sf"/>
</dbReference>